<dbReference type="GO" id="GO:0016712">
    <property type="term" value="F:oxidoreductase activity, acting on paired donors, with incorporation or reduction of molecular oxygen, reduced flavin or flavoprotein as one donor, and incorporation of one atom of oxygen"/>
    <property type="evidence" value="ECO:0007669"/>
    <property type="project" value="UniProtKB-EC"/>
</dbReference>
<dbReference type="InterPro" id="IPR002401">
    <property type="entry name" value="Cyt_P450_E_grp-I"/>
</dbReference>
<keyword evidence="6 7" id="KW-0503">Monooxygenase</keyword>
<name>F8DBI0_HALXS</name>
<dbReference type="GeneID" id="10797435"/>
<keyword evidence="5" id="KW-0408">Iron</keyword>
<evidence type="ECO:0000256" key="5">
    <source>
        <dbReference type="ARBA" id="ARBA00023004"/>
    </source>
</evidence>
<keyword evidence="8" id="KW-1185">Reference proteome</keyword>
<evidence type="ECO:0000313" key="7">
    <source>
        <dbReference type="EMBL" id="AEH37098.1"/>
    </source>
</evidence>
<accession>F8DBI0</accession>
<sequence length="448" mass="50966">MSSDVPAITDERPDGPDGLPIVGNQLAFLRDPYGFMTRTAREYGDIAYWEDPGGPVFQLNHPEYIEQVLVQNNQNYVKGDRFQQTLGPLTGNGILNSEGAVWRRNRHLIQPAFHPDRIREYATMMTDFAEDALADWEDGQTRHVHEDMMEVTLKIVARALFGTDIDEHVDTVGSALEEFMEATESLANFVLPPQVPTPARRRIERARENLDEVVYQLIEQRRANPTDRDVISKLLEVTDEEGEAMSTEQIRDEVVTLLLAGHETTALSLTLTFYVLAKNPSVEETLVAELEDVLGDDAPTMDDLSELTYTEKVVKESMRLYPPVPGIIREAVKPDVIGGYEIPAGASVRMHQWVVHRDPRWYDDPLAFHPERWTDEMESDLPKLAYFPFAAGPRRCIGDRFAMLEARLILATVYRDYHLELEPGTDLDLRATITARPKHEIPMTVRER</sequence>
<evidence type="ECO:0000256" key="3">
    <source>
        <dbReference type="ARBA" id="ARBA00022723"/>
    </source>
</evidence>
<dbReference type="GO" id="GO:0020037">
    <property type="term" value="F:heme binding"/>
    <property type="evidence" value="ECO:0007669"/>
    <property type="project" value="InterPro"/>
</dbReference>
<dbReference type="Proteomes" id="UP000006794">
    <property type="component" value="Chromosome"/>
</dbReference>
<keyword evidence="2" id="KW-0349">Heme</keyword>
<evidence type="ECO:0000256" key="4">
    <source>
        <dbReference type="ARBA" id="ARBA00023002"/>
    </source>
</evidence>
<dbReference type="Gene3D" id="1.10.630.10">
    <property type="entry name" value="Cytochrome P450"/>
    <property type="match status" value="1"/>
</dbReference>
<dbReference type="InterPro" id="IPR001128">
    <property type="entry name" value="Cyt_P450"/>
</dbReference>
<gene>
    <name evidence="7" type="ordered locus">Halxa_2480</name>
</gene>
<evidence type="ECO:0000256" key="6">
    <source>
        <dbReference type="ARBA" id="ARBA00023033"/>
    </source>
</evidence>
<organism evidence="7 8">
    <name type="scientific">Halopiger xanaduensis (strain DSM 18323 / JCM 14033 / SH-6)</name>
    <dbReference type="NCBI Taxonomy" id="797210"/>
    <lineage>
        <taxon>Archaea</taxon>
        <taxon>Methanobacteriati</taxon>
        <taxon>Methanobacteriota</taxon>
        <taxon>Stenosarchaea group</taxon>
        <taxon>Halobacteria</taxon>
        <taxon>Halobacteriales</taxon>
        <taxon>Natrialbaceae</taxon>
        <taxon>Halopiger</taxon>
    </lineage>
</organism>
<dbReference type="OrthoDB" id="9881at2157"/>
<evidence type="ECO:0000313" key="8">
    <source>
        <dbReference type="Proteomes" id="UP000006794"/>
    </source>
</evidence>
<comment type="similarity">
    <text evidence="1">Belongs to the cytochrome P450 family.</text>
</comment>
<dbReference type="eggNOG" id="arCOG02814">
    <property type="taxonomic scope" value="Archaea"/>
</dbReference>
<dbReference type="AlphaFoldDB" id="F8DBI0"/>
<dbReference type="STRING" id="797210.Halxa_2480"/>
<dbReference type="InterPro" id="IPR036396">
    <property type="entry name" value="Cyt_P450_sf"/>
</dbReference>
<dbReference type="GO" id="GO:0005506">
    <property type="term" value="F:iron ion binding"/>
    <property type="evidence" value="ECO:0007669"/>
    <property type="project" value="InterPro"/>
</dbReference>
<dbReference type="CDD" id="cd20620">
    <property type="entry name" value="CYP132-like"/>
    <property type="match status" value="1"/>
</dbReference>
<dbReference type="InterPro" id="IPR050196">
    <property type="entry name" value="Cytochrome_P450_Monoox"/>
</dbReference>
<dbReference type="KEGG" id="hxa:Halxa_2480"/>
<dbReference type="SUPFAM" id="SSF48264">
    <property type="entry name" value="Cytochrome P450"/>
    <property type="match status" value="1"/>
</dbReference>
<keyword evidence="4 7" id="KW-0560">Oxidoreductase</keyword>
<dbReference type="PRINTS" id="PR00463">
    <property type="entry name" value="EP450I"/>
</dbReference>
<dbReference type="PANTHER" id="PTHR24291">
    <property type="entry name" value="CYTOCHROME P450 FAMILY 4"/>
    <property type="match status" value="1"/>
</dbReference>
<keyword evidence="3" id="KW-0479">Metal-binding</keyword>
<dbReference type="PRINTS" id="PR00385">
    <property type="entry name" value="P450"/>
</dbReference>
<evidence type="ECO:0000256" key="1">
    <source>
        <dbReference type="ARBA" id="ARBA00010617"/>
    </source>
</evidence>
<dbReference type="EMBL" id="CP002839">
    <property type="protein sequence ID" value="AEH37098.1"/>
    <property type="molecule type" value="Genomic_DNA"/>
</dbReference>
<dbReference type="Pfam" id="PF00067">
    <property type="entry name" value="p450"/>
    <property type="match status" value="1"/>
</dbReference>
<evidence type="ECO:0000256" key="2">
    <source>
        <dbReference type="ARBA" id="ARBA00022617"/>
    </source>
</evidence>
<dbReference type="EC" id="1.14.14.1" evidence="7"/>
<protein>
    <submittedName>
        <fullName evidence="7">Unspecific monooxygenase</fullName>
        <ecNumber evidence="7">1.14.14.1</ecNumber>
    </submittedName>
</protein>
<reference evidence="7 8" key="1">
    <citation type="journal article" date="2012" name="Stand. Genomic Sci.">
        <title>Complete genome sequence of Halopiger xanaduensis type strain (SH-6(T)).</title>
        <authorList>
            <person name="Anderson I."/>
            <person name="Tindall B.J."/>
            <person name="Rohde M."/>
            <person name="Lucas S."/>
            <person name="Han J."/>
            <person name="Lapidus A."/>
            <person name="Cheng J.F."/>
            <person name="Goodwin L."/>
            <person name="Pitluck S."/>
            <person name="Peters L."/>
            <person name="Pati A."/>
            <person name="Mikhailova N."/>
            <person name="Pagani I."/>
            <person name="Teshima H."/>
            <person name="Han C."/>
            <person name="Tapia R."/>
            <person name="Land M."/>
            <person name="Woyke T."/>
            <person name="Klenk H.P."/>
            <person name="Kyrpides N."/>
            <person name="Ivanova N."/>
        </authorList>
    </citation>
    <scope>NUCLEOTIDE SEQUENCE [LARGE SCALE GENOMIC DNA]</scope>
    <source>
        <strain evidence="8">DSM 18323 / JCM 14033 / SH-6</strain>
    </source>
</reference>
<dbReference type="PANTHER" id="PTHR24291:SF50">
    <property type="entry name" value="BIFUNCTIONAL ALBAFLAVENONE MONOOXYGENASE_TERPENE SYNTHASE"/>
    <property type="match status" value="1"/>
</dbReference>
<dbReference type="HOGENOM" id="CLU_001570_5_1_2"/>
<dbReference type="RefSeq" id="WP_013879989.1">
    <property type="nucleotide sequence ID" value="NC_015666.1"/>
</dbReference>
<proteinExistence type="inferred from homology"/>